<keyword evidence="8 9" id="KW-0472">Membrane</keyword>
<dbReference type="AlphaFoldDB" id="A0A5B8UZQ0"/>
<dbReference type="Pfam" id="PF01794">
    <property type="entry name" value="Ferric_reduct"/>
    <property type="match status" value="1"/>
</dbReference>
<feature type="transmembrane region" description="Helical" evidence="9">
    <location>
        <begin position="373"/>
        <end position="392"/>
    </location>
</feature>
<evidence type="ECO:0000256" key="6">
    <source>
        <dbReference type="ARBA" id="ARBA00023004"/>
    </source>
</evidence>
<feature type="transmembrane region" description="Helical" evidence="9">
    <location>
        <begin position="87"/>
        <end position="108"/>
    </location>
</feature>
<dbReference type="InterPro" id="IPR013130">
    <property type="entry name" value="Fe3_Rdtase_TM_dom"/>
</dbReference>
<evidence type="ECO:0000256" key="3">
    <source>
        <dbReference type="ARBA" id="ARBA00022714"/>
    </source>
</evidence>
<dbReference type="SUPFAM" id="SSF50022">
    <property type="entry name" value="ISP domain"/>
    <property type="match status" value="1"/>
</dbReference>
<dbReference type="PROSITE" id="PS51296">
    <property type="entry name" value="RIESKE"/>
    <property type="match status" value="1"/>
</dbReference>
<feature type="domain" description="Rieske" evidence="10">
    <location>
        <begin position="233"/>
        <end position="327"/>
    </location>
</feature>
<reference evidence="11 12" key="1">
    <citation type="journal article" date="2017" name="Curr. Microbiol.">
        <title>Mucilaginibacter ginsenosidivorans sp. nov., Isolated from Soil of Ginseng Field.</title>
        <authorList>
            <person name="Kim M.M."/>
            <person name="Siddiqi M.Z."/>
            <person name="Im W.T."/>
        </authorList>
    </citation>
    <scope>NUCLEOTIDE SEQUENCE [LARGE SCALE GENOMIC DNA]</scope>
    <source>
        <strain evidence="11 12">Gsoil 3017</strain>
    </source>
</reference>
<comment type="subcellular location">
    <subcellularLocation>
        <location evidence="1">Membrane</location>
        <topology evidence="1">Multi-pass membrane protein</topology>
    </subcellularLocation>
</comment>
<evidence type="ECO:0000256" key="1">
    <source>
        <dbReference type="ARBA" id="ARBA00004141"/>
    </source>
</evidence>
<feature type="transmembrane region" description="Helical" evidence="9">
    <location>
        <begin position="128"/>
        <end position="149"/>
    </location>
</feature>
<dbReference type="Gene3D" id="2.102.10.10">
    <property type="entry name" value="Rieske [2Fe-2S] iron-sulphur domain"/>
    <property type="match status" value="1"/>
</dbReference>
<protein>
    <submittedName>
        <fullName evidence="11">Rieske 2Fe-2S domain-containing protein</fullName>
    </submittedName>
</protein>
<dbReference type="KEGG" id="mgin:FRZ54_16260"/>
<feature type="transmembrane region" description="Helical" evidence="9">
    <location>
        <begin position="195"/>
        <end position="215"/>
    </location>
</feature>
<dbReference type="CDD" id="cd03467">
    <property type="entry name" value="Rieske"/>
    <property type="match status" value="1"/>
</dbReference>
<dbReference type="EMBL" id="CP042436">
    <property type="protein sequence ID" value="QEC64063.1"/>
    <property type="molecule type" value="Genomic_DNA"/>
</dbReference>
<gene>
    <name evidence="11" type="ORF">FRZ54_16260</name>
</gene>
<sequence>MSTSYVPVLWNPFKKKYDRFLWSFIAIYLASFILLSKLLFPQLIAMTIVIRAFGTLAIILLHVILIIGPLCRLQPWLLPLLYNRRHLGVTMFCVASVHAVLSLVWFHSGGMLHPLVSLFAGNTHYNSLRFFPFQTLGFTAYIIFMIMAFTSHDFWLNFLSPKTWKAMHMMVYLAYALIIMHVMLGIIQLESSPLIFLMLITGLLTVATLHILAGIKEWKFDCRQRTIEDREWVYVCEAGDIEDSRAKMAIVNNERVAVFKYGNKLSAVHNVCKHQNGPLGEGKIVDGCITCPWHGYQYQPGDGCAPPPFTEKLATYRLKLKGNSVYVNVNALPEGTSVEPATIGEQKATDPTSFFIGWSDQNPIAIIKFVKRAALGLCAVALLVAVGFTTRLTHVAKSSFDYEDLKTIQGQLVSYPFPAIRTIAGKGQSGQTIIKTYPLVNDSKFGANGVVDSVMKHFNTDHYLTSINGAVIQRNDVTAMELSKGELSVKVSDKNNNLPAAELKKLADTSILGEIIDPKCYLGAMNPGEGKPHRACAILCISGGIMPILTFKDEKGEMRYAILQGPRGEKINNQVLNYVAEPVKITGILYRYDNWYVFYTDPANQIHPLFN</sequence>
<evidence type="ECO:0000256" key="8">
    <source>
        <dbReference type="ARBA" id="ARBA00023136"/>
    </source>
</evidence>
<evidence type="ECO:0000256" key="5">
    <source>
        <dbReference type="ARBA" id="ARBA00022989"/>
    </source>
</evidence>
<dbReference type="GO" id="GO:0016020">
    <property type="term" value="C:membrane"/>
    <property type="evidence" value="ECO:0007669"/>
    <property type="project" value="UniProtKB-SubCell"/>
</dbReference>
<evidence type="ECO:0000259" key="10">
    <source>
        <dbReference type="PROSITE" id="PS51296"/>
    </source>
</evidence>
<keyword evidence="12" id="KW-1185">Reference proteome</keyword>
<name>A0A5B8UZQ0_9SPHI</name>
<feature type="transmembrane region" description="Helical" evidence="9">
    <location>
        <begin position="170"/>
        <end position="189"/>
    </location>
</feature>
<dbReference type="RefSeq" id="WP_147032636.1">
    <property type="nucleotide sequence ID" value="NZ_CP042436.1"/>
</dbReference>
<evidence type="ECO:0000256" key="4">
    <source>
        <dbReference type="ARBA" id="ARBA00022723"/>
    </source>
</evidence>
<dbReference type="PANTHER" id="PTHR21496">
    <property type="entry name" value="FERREDOXIN-RELATED"/>
    <property type="match status" value="1"/>
</dbReference>
<keyword evidence="4" id="KW-0479">Metal-binding</keyword>
<dbReference type="OrthoDB" id="593800at2"/>
<keyword evidence="5 9" id="KW-1133">Transmembrane helix</keyword>
<keyword evidence="2 9" id="KW-0812">Transmembrane</keyword>
<proteinExistence type="predicted"/>
<evidence type="ECO:0000313" key="11">
    <source>
        <dbReference type="EMBL" id="QEC64063.1"/>
    </source>
</evidence>
<dbReference type="GO" id="GO:0051537">
    <property type="term" value="F:2 iron, 2 sulfur cluster binding"/>
    <property type="evidence" value="ECO:0007669"/>
    <property type="project" value="UniProtKB-KW"/>
</dbReference>
<evidence type="ECO:0000256" key="2">
    <source>
        <dbReference type="ARBA" id="ARBA00022692"/>
    </source>
</evidence>
<keyword evidence="7" id="KW-0411">Iron-sulfur</keyword>
<keyword evidence="3" id="KW-0001">2Fe-2S</keyword>
<feature type="transmembrane region" description="Helical" evidence="9">
    <location>
        <begin position="20"/>
        <end position="40"/>
    </location>
</feature>
<feature type="transmembrane region" description="Helical" evidence="9">
    <location>
        <begin position="46"/>
        <end position="67"/>
    </location>
</feature>
<evidence type="ECO:0000256" key="7">
    <source>
        <dbReference type="ARBA" id="ARBA00023014"/>
    </source>
</evidence>
<evidence type="ECO:0000313" key="12">
    <source>
        <dbReference type="Proteomes" id="UP000321479"/>
    </source>
</evidence>
<dbReference type="GO" id="GO:0046872">
    <property type="term" value="F:metal ion binding"/>
    <property type="evidence" value="ECO:0007669"/>
    <property type="project" value="UniProtKB-KW"/>
</dbReference>
<evidence type="ECO:0000256" key="9">
    <source>
        <dbReference type="SAM" id="Phobius"/>
    </source>
</evidence>
<dbReference type="PANTHER" id="PTHR21496:SF23">
    <property type="entry name" value="3-PHENYLPROPIONATE_CINNAMIC ACID DIOXYGENASE FERREDOXIN SUBUNIT"/>
    <property type="match status" value="1"/>
</dbReference>
<organism evidence="11 12">
    <name type="scientific">Mucilaginibacter ginsenosidivorans</name>
    <dbReference type="NCBI Taxonomy" id="398053"/>
    <lineage>
        <taxon>Bacteria</taxon>
        <taxon>Pseudomonadati</taxon>
        <taxon>Bacteroidota</taxon>
        <taxon>Sphingobacteriia</taxon>
        <taxon>Sphingobacteriales</taxon>
        <taxon>Sphingobacteriaceae</taxon>
        <taxon>Mucilaginibacter</taxon>
    </lineage>
</organism>
<dbReference type="InterPro" id="IPR036922">
    <property type="entry name" value="Rieske_2Fe-2S_sf"/>
</dbReference>
<dbReference type="Proteomes" id="UP000321479">
    <property type="component" value="Chromosome"/>
</dbReference>
<dbReference type="InterPro" id="IPR017941">
    <property type="entry name" value="Rieske_2Fe-2S"/>
</dbReference>
<keyword evidence="6" id="KW-0408">Iron</keyword>
<accession>A0A5B8UZQ0</accession>
<dbReference type="Pfam" id="PF00355">
    <property type="entry name" value="Rieske"/>
    <property type="match status" value="1"/>
</dbReference>